<organism evidence="2 3">
    <name type="scientific">Rotaria socialis</name>
    <dbReference type="NCBI Taxonomy" id="392032"/>
    <lineage>
        <taxon>Eukaryota</taxon>
        <taxon>Metazoa</taxon>
        <taxon>Spiralia</taxon>
        <taxon>Gnathifera</taxon>
        <taxon>Rotifera</taxon>
        <taxon>Eurotatoria</taxon>
        <taxon>Bdelloidea</taxon>
        <taxon>Philodinida</taxon>
        <taxon>Philodinidae</taxon>
        <taxon>Rotaria</taxon>
    </lineage>
</organism>
<dbReference type="Proteomes" id="UP000663873">
    <property type="component" value="Unassembled WGS sequence"/>
</dbReference>
<dbReference type="AlphaFoldDB" id="A0A820QE23"/>
<reference evidence="2" key="1">
    <citation type="submission" date="2021-02" db="EMBL/GenBank/DDBJ databases">
        <authorList>
            <person name="Nowell W R."/>
        </authorList>
    </citation>
    <scope>NUCLEOTIDE SEQUENCE</scope>
</reference>
<evidence type="ECO:0000313" key="3">
    <source>
        <dbReference type="Proteomes" id="UP000663873"/>
    </source>
</evidence>
<gene>
    <name evidence="1" type="ORF">TIS948_LOCUS32767</name>
    <name evidence="2" type="ORF">UJA718_LOCUS20597</name>
</gene>
<dbReference type="Proteomes" id="UP000663825">
    <property type="component" value="Unassembled WGS sequence"/>
</dbReference>
<name>A0A820QE23_9BILA</name>
<dbReference type="OrthoDB" id="10060374at2759"/>
<dbReference type="EMBL" id="CAJNXB010006038">
    <property type="protein sequence ID" value="CAF3462890.1"/>
    <property type="molecule type" value="Genomic_DNA"/>
</dbReference>
<protein>
    <submittedName>
        <fullName evidence="2">Uncharacterized protein</fullName>
    </submittedName>
</protein>
<evidence type="ECO:0000313" key="2">
    <source>
        <dbReference type="EMBL" id="CAF4421336.1"/>
    </source>
</evidence>
<proteinExistence type="predicted"/>
<accession>A0A820QE23</accession>
<dbReference type="EMBL" id="CAJOBP010003859">
    <property type="protein sequence ID" value="CAF4421336.1"/>
    <property type="molecule type" value="Genomic_DNA"/>
</dbReference>
<evidence type="ECO:0000313" key="1">
    <source>
        <dbReference type="EMBL" id="CAF3462890.1"/>
    </source>
</evidence>
<sequence>KKKVIFAMNSVSGDNQGPCLFSIKVNDISCEGIRQNLKPLLTSASANDFECKSELEFLLLRAAYYDLPHMNLYGHTICDAHYNYLTKRFPRTACNVCKTIFNYDSNSKNDLRRITRIIAYGIWQEHQLSVFDETMCGGCPKKLQKKYLTKDIIEESGNILSWLYDDNTYFTPSTISSTGHSVYQSNDDLDLQCDRKHHFKEFLVNNGFQGRVQMTESYGNMLRKSRQNFLRQIKIILLFILQILAPNDFNQVWEDLIEFHIEETKQSYNIDGKFGIVMGCISDAYGNANHWSTRRQLLSIVAQEVPLYIIQQFIPDTSNAA</sequence>
<comment type="caution">
    <text evidence="2">The sequence shown here is derived from an EMBL/GenBank/DDBJ whole genome shotgun (WGS) entry which is preliminary data.</text>
</comment>
<feature type="non-terminal residue" evidence="2">
    <location>
        <position position="1"/>
    </location>
</feature>
<keyword evidence="3" id="KW-1185">Reference proteome</keyword>